<evidence type="ECO:0000313" key="3">
    <source>
        <dbReference type="Proteomes" id="UP000639772"/>
    </source>
</evidence>
<gene>
    <name evidence="2" type="ORF">HPP92_004104</name>
</gene>
<evidence type="ECO:0000313" key="2">
    <source>
        <dbReference type="EMBL" id="KAG0504032.1"/>
    </source>
</evidence>
<evidence type="ECO:0000256" key="1">
    <source>
        <dbReference type="SAM" id="MobiDB-lite"/>
    </source>
</evidence>
<protein>
    <submittedName>
        <fullName evidence="2">Uncharacterized protein</fullName>
    </submittedName>
</protein>
<dbReference type="Proteomes" id="UP000639772">
    <property type="component" value="Chromosome 1"/>
</dbReference>
<dbReference type="EMBL" id="JADCNM010000001">
    <property type="protein sequence ID" value="KAG0504032.1"/>
    <property type="molecule type" value="Genomic_DNA"/>
</dbReference>
<organism evidence="2 3">
    <name type="scientific">Vanilla planifolia</name>
    <name type="common">Vanilla</name>
    <dbReference type="NCBI Taxonomy" id="51239"/>
    <lineage>
        <taxon>Eukaryota</taxon>
        <taxon>Viridiplantae</taxon>
        <taxon>Streptophyta</taxon>
        <taxon>Embryophyta</taxon>
        <taxon>Tracheophyta</taxon>
        <taxon>Spermatophyta</taxon>
        <taxon>Magnoliopsida</taxon>
        <taxon>Liliopsida</taxon>
        <taxon>Asparagales</taxon>
        <taxon>Orchidaceae</taxon>
        <taxon>Vanilloideae</taxon>
        <taxon>Vanilleae</taxon>
        <taxon>Vanilla</taxon>
    </lineage>
</organism>
<accession>A0A835SHM8</accession>
<reference evidence="2 3" key="1">
    <citation type="journal article" date="2020" name="Nat. Food">
        <title>A phased Vanilla planifolia genome enables genetic improvement of flavour and production.</title>
        <authorList>
            <person name="Hasing T."/>
            <person name="Tang H."/>
            <person name="Brym M."/>
            <person name="Khazi F."/>
            <person name="Huang T."/>
            <person name="Chambers A.H."/>
        </authorList>
    </citation>
    <scope>NUCLEOTIDE SEQUENCE [LARGE SCALE GENOMIC DNA]</scope>
    <source>
        <tissue evidence="2">Leaf</tissue>
    </source>
</reference>
<sequence>MPWSVGDPQEEKTLDLTSSRKNQKRISDQEGEREKRGREETNPEENGGDGLAGDSLSPAVFRFGNPNRRRAQLFFSAAVAARGQHEDSSYRTRCVFSIARISLSKPQKSCKVAELRNSRVHPTAKPSRIWLSPIPSTPFSSFTQSFTKFDPVDKIDKKRAPEMFTRGLCSGRRRGKARF</sequence>
<comment type="caution">
    <text evidence="2">The sequence shown here is derived from an EMBL/GenBank/DDBJ whole genome shotgun (WGS) entry which is preliminary data.</text>
</comment>
<dbReference type="AlphaFoldDB" id="A0A835SHM8"/>
<feature type="compositionally biased region" description="Basic and acidic residues" evidence="1">
    <location>
        <begin position="25"/>
        <end position="41"/>
    </location>
</feature>
<name>A0A835SHM8_VANPL</name>
<proteinExistence type="predicted"/>
<feature type="region of interest" description="Disordered" evidence="1">
    <location>
        <begin position="1"/>
        <end position="62"/>
    </location>
</feature>